<evidence type="ECO:0000313" key="2">
    <source>
        <dbReference type="EMBL" id="KAJ1144243.1"/>
    </source>
</evidence>
<reference evidence="2" key="1">
    <citation type="journal article" date="2022" name="bioRxiv">
        <title>Sequencing and chromosome-scale assembly of the giantPleurodeles waltlgenome.</title>
        <authorList>
            <person name="Brown T."/>
            <person name="Elewa A."/>
            <person name="Iarovenko S."/>
            <person name="Subramanian E."/>
            <person name="Araus A.J."/>
            <person name="Petzold A."/>
            <person name="Susuki M."/>
            <person name="Suzuki K.-i.T."/>
            <person name="Hayashi T."/>
            <person name="Toyoda A."/>
            <person name="Oliveira C."/>
            <person name="Osipova E."/>
            <person name="Leigh N.D."/>
            <person name="Simon A."/>
            <person name="Yun M.H."/>
        </authorList>
    </citation>
    <scope>NUCLEOTIDE SEQUENCE</scope>
    <source>
        <strain evidence="2">20211129_DDA</strain>
        <tissue evidence="2">Liver</tissue>
    </source>
</reference>
<organism evidence="2 3">
    <name type="scientific">Pleurodeles waltl</name>
    <name type="common">Iberian ribbed newt</name>
    <dbReference type="NCBI Taxonomy" id="8319"/>
    <lineage>
        <taxon>Eukaryota</taxon>
        <taxon>Metazoa</taxon>
        <taxon>Chordata</taxon>
        <taxon>Craniata</taxon>
        <taxon>Vertebrata</taxon>
        <taxon>Euteleostomi</taxon>
        <taxon>Amphibia</taxon>
        <taxon>Batrachia</taxon>
        <taxon>Caudata</taxon>
        <taxon>Salamandroidea</taxon>
        <taxon>Salamandridae</taxon>
        <taxon>Pleurodelinae</taxon>
        <taxon>Pleurodeles</taxon>
    </lineage>
</organism>
<comment type="caution">
    <text evidence="2">The sequence shown here is derived from an EMBL/GenBank/DDBJ whole genome shotgun (WGS) entry which is preliminary data.</text>
</comment>
<name>A0AAV7R0I1_PLEWA</name>
<proteinExistence type="predicted"/>
<evidence type="ECO:0000256" key="1">
    <source>
        <dbReference type="SAM" id="MobiDB-lite"/>
    </source>
</evidence>
<feature type="region of interest" description="Disordered" evidence="1">
    <location>
        <begin position="75"/>
        <end position="100"/>
    </location>
</feature>
<dbReference type="AlphaFoldDB" id="A0AAV7R0I1"/>
<dbReference type="EMBL" id="JANPWB010000010">
    <property type="protein sequence ID" value="KAJ1144243.1"/>
    <property type="molecule type" value="Genomic_DNA"/>
</dbReference>
<evidence type="ECO:0000313" key="3">
    <source>
        <dbReference type="Proteomes" id="UP001066276"/>
    </source>
</evidence>
<sequence length="100" mass="11314">MMELRLRNRSFLFNHQVYQQIRETAMACCLCLPDRGSRRLQRPPTLPWSESSLLRSLSDTVAIFSGGERLLVGERLRQGGTGNRKKEEPAAAPIEANESL</sequence>
<accession>A0AAV7R0I1</accession>
<dbReference type="Proteomes" id="UP001066276">
    <property type="component" value="Chromosome 6"/>
</dbReference>
<feature type="compositionally biased region" description="Low complexity" evidence="1">
    <location>
        <begin position="90"/>
        <end position="100"/>
    </location>
</feature>
<protein>
    <submittedName>
        <fullName evidence="2">Uncharacterized protein</fullName>
    </submittedName>
</protein>
<gene>
    <name evidence="2" type="ORF">NDU88_010544</name>
</gene>
<keyword evidence="3" id="KW-1185">Reference proteome</keyword>